<comment type="similarity">
    <text evidence="7">Belongs to the ThrE exporter (TC 2.A.79) family.</text>
</comment>
<evidence type="ECO:0000256" key="4">
    <source>
        <dbReference type="ARBA" id="ARBA00022692"/>
    </source>
</evidence>
<keyword evidence="6 8" id="KW-0472">Membrane</keyword>
<evidence type="ECO:0000259" key="9">
    <source>
        <dbReference type="Pfam" id="PF12821"/>
    </source>
</evidence>
<keyword evidence="5 8" id="KW-1133">Transmembrane helix</keyword>
<feature type="transmembrane region" description="Helical" evidence="8">
    <location>
        <begin position="83"/>
        <end position="103"/>
    </location>
</feature>
<dbReference type="RefSeq" id="WP_101691534.1">
    <property type="nucleotide sequence ID" value="NZ_JACOPR010000006.1"/>
</dbReference>
<evidence type="ECO:0000256" key="5">
    <source>
        <dbReference type="ARBA" id="ARBA00022989"/>
    </source>
</evidence>
<feature type="domain" description="Threonine/Serine exporter ThrE" evidence="9">
    <location>
        <begin position="12"/>
        <end position="139"/>
    </location>
</feature>
<dbReference type="InterPro" id="IPR024528">
    <property type="entry name" value="ThrE_2"/>
</dbReference>
<name>A0ABR7HUM4_9FIRM</name>
<dbReference type="Proteomes" id="UP000660021">
    <property type="component" value="Unassembled WGS sequence"/>
</dbReference>
<dbReference type="InterPro" id="IPR050539">
    <property type="entry name" value="ThrE_Dicarb/AminoAcid_Exp"/>
</dbReference>
<keyword evidence="2" id="KW-1003">Cell membrane</keyword>
<keyword evidence="3" id="KW-0997">Cell inner membrane</keyword>
<evidence type="ECO:0000256" key="6">
    <source>
        <dbReference type="ARBA" id="ARBA00023136"/>
    </source>
</evidence>
<accession>A0ABR7HUM4</accession>
<dbReference type="EMBL" id="JACOPR010000006">
    <property type="protein sequence ID" value="MBC5731209.1"/>
    <property type="molecule type" value="Genomic_DNA"/>
</dbReference>
<comment type="caution">
    <text evidence="10">The sequence shown here is derived from an EMBL/GenBank/DDBJ whole genome shotgun (WGS) entry which is preliminary data.</text>
</comment>
<feature type="transmembrane region" description="Helical" evidence="8">
    <location>
        <begin position="6"/>
        <end position="26"/>
    </location>
</feature>
<evidence type="ECO:0000313" key="11">
    <source>
        <dbReference type="Proteomes" id="UP000660021"/>
    </source>
</evidence>
<keyword evidence="11" id="KW-1185">Reference proteome</keyword>
<feature type="transmembrane region" description="Helical" evidence="8">
    <location>
        <begin position="123"/>
        <end position="143"/>
    </location>
</feature>
<gene>
    <name evidence="10" type="ORF">H8S34_10255</name>
</gene>
<organism evidence="10 11">
    <name type="scientific">Pseudoflavonifractor hominis</name>
    <dbReference type="NCBI Taxonomy" id="2763059"/>
    <lineage>
        <taxon>Bacteria</taxon>
        <taxon>Bacillati</taxon>
        <taxon>Bacillota</taxon>
        <taxon>Clostridia</taxon>
        <taxon>Eubacteriales</taxon>
        <taxon>Oscillospiraceae</taxon>
        <taxon>Pseudoflavonifractor</taxon>
    </lineage>
</organism>
<comment type="subcellular location">
    <subcellularLocation>
        <location evidence="1">Cell membrane</location>
        <topology evidence="1">Multi-pass membrane protein</topology>
    </subcellularLocation>
</comment>
<evidence type="ECO:0000313" key="10">
    <source>
        <dbReference type="EMBL" id="MBC5731209.1"/>
    </source>
</evidence>
<dbReference type="PANTHER" id="PTHR34390:SF1">
    <property type="entry name" value="SUCCINATE TRANSPORTER SUBUNIT YJJB-RELATED"/>
    <property type="match status" value="1"/>
</dbReference>
<evidence type="ECO:0000256" key="8">
    <source>
        <dbReference type="SAM" id="Phobius"/>
    </source>
</evidence>
<proteinExistence type="inferred from homology"/>
<evidence type="ECO:0000256" key="1">
    <source>
        <dbReference type="ARBA" id="ARBA00004651"/>
    </source>
</evidence>
<reference evidence="10 11" key="1">
    <citation type="submission" date="2020-08" db="EMBL/GenBank/DDBJ databases">
        <title>Genome public.</title>
        <authorList>
            <person name="Liu C."/>
            <person name="Sun Q."/>
        </authorList>
    </citation>
    <scope>NUCLEOTIDE SEQUENCE [LARGE SCALE GENOMIC DNA]</scope>
    <source>
        <strain evidence="10 11">New-38</strain>
    </source>
</reference>
<sequence>MELFTFSYFLPCLYAFVGCVAFAVSFNIHGREIPISALGGAVGWLVYLLSAPWFPGEVVRYFLASLALTAYCEGMARVRKCPATSYLLISIFPLVPGAGIYYTMEYAVHGETALFLQQGMETLSLAGALALGILLVTSIMRMWTLFCRRTRRTSAQRR</sequence>
<dbReference type="PANTHER" id="PTHR34390">
    <property type="entry name" value="UPF0442 PROTEIN YJJB-RELATED"/>
    <property type="match status" value="1"/>
</dbReference>
<protein>
    <submittedName>
        <fullName evidence="10">Threonine/serine exporter family protein</fullName>
    </submittedName>
</protein>
<keyword evidence="4 8" id="KW-0812">Transmembrane</keyword>
<dbReference type="Pfam" id="PF12821">
    <property type="entry name" value="ThrE_2"/>
    <property type="match status" value="1"/>
</dbReference>
<evidence type="ECO:0000256" key="7">
    <source>
        <dbReference type="ARBA" id="ARBA00034125"/>
    </source>
</evidence>
<evidence type="ECO:0000256" key="2">
    <source>
        <dbReference type="ARBA" id="ARBA00022475"/>
    </source>
</evidence>
<evidence type="ECO:0000256" key="3">
    <source>
        <dbReference type="ARBA" id="ARBA00022519"/>
    </source>
</evidence>